<reference evidence="2 3" key="1">
    <citation type="submission" date="2017-02" db="EMBL/GenBank/DDBJ databases">
        <authorList>
            <person name="Peterson S.W."/>
        </authorList>
    </citation>
    <scope>NUCLEOTIDE SEQUENCE [LARGE SCALE GENOMIC DNA]</scope>
    <source>
        <strain evidence="2 3">USBA 369</strain>
    </source>
</reference>
<evidence type="ECO:0000313" key="3">
    <source>
        <dbReference type="Proteomes" id="UP000190135"/>
    </source>
</evidence>
<proteinExistence type="predicted"/>
<keyword evidence="3" id="KW-1185">Reference proteome</keyword>
<evidence type="ECO:0000256" key="1">
    <source>
        <dbReference type="SAM" id="SignalP"/>
    </source>
</evidence>
<dbReference type="Proteomes" id="UP000190135">
    <property type="component" value="Unassembled WGS sequence"/>
</dbReference>
<dbReference type="STRING" id="1365950.SAMN05428963_11727"/>
<evidence type="ECO:0000313" key="2">
    <source>
        <dbReference type="EMBL" id="SKA34388.1"/>
    </source>
</evidence>
<name>A0A1T4T2L2_9HYPH</name>
<protein>
    <submittedName>
        <fullName evidence="2">Uncharacterized protein</fullName>
    </submittedName>
</protein>
<sequence length="118" mass="12441">MRLPIAIAALAWAGTGSAIAQEATAPVDPESEAPRLVRVSLGDWGVKTKLASELDIGIAEVPLTIDIDSRLAGVVCPVSRDDLQQQAVRADRSCAAKTVVPELLDAVTREVKGEQPED</sequence>
<feature type="chain" id="PRO_5012504553" evidence="1">
    <location>
        <begin position="21"/>
        <end position="118"/>
    </location>
</feature>
<dbReference type="RefSeq" id="WP_078709939.1">
    <property type="nucleotide sequence ID" value="NZ_FUXL01000017.1"/>
</dbReference>
<organism evidence="2 3">
    <name type="scientific">Consotaella salsifontis</name>
    <dbReference type="NCBI Taxonomy" id="1365950"/>
    <lineage>
        <taxon>Bacteria</taxon>
        <taxon>Pseudomonadati</taxon>
        <taxon>Pseudomonadota</taxon>
        <taxon>Alphaproteobacteria</taxon>
        <taxon>Hyphomicrobiales</taxon>
        <taxon>Aurantimonadaceae</taxon>
        <taxon>Consotaella</taxon>
    </lineage>
</organism>
<dbReference type="AlphaFoldDB" id="A0A1T4T2L2"/>
<feature type="signal peptide" evidence="1">
    <location>
        <begin position="1"/>
        <end position="20"/>
    </location>
</feature>
<gene>
    <name evidence="2" type="ORF">SAMN05428963_11727</name>
</gene>
<keyword evidence="1" id="KW-0732">Signal</keyword>
<accession>A0A1T4T2L2</accession>
<dbReference type="OrthoDB" id="7917188at2"/>
<dbReference type="EMBL" id="FUXL01000017">
    <property type="protein sequence ID" value="SKA34388.1"/>
    <property type="molecule type" value="Genomic_DNA"/>
</dbReference>